<reference evidence="4 5" key="1">
    <citation type="submission" date="2019-09" db="EMBL/GenBank/DDBJ databases">
        <title>H2 Metabolism Revealed by Metagenomic Analysis in Subglacial Sediment of East Antarctica.</title>
        <authorList>
            <person name="Yang Z."/>
            <person name="Zhang Y."/>
            <person name="Lv Y."/>
            <person name="Yan W."/>
            <person name="Xiao X."/>
            <person name="Sun B."/>
            <person name="Ma H."/>
        </authorList>
    </citation>
    <scope>NUCLEOTIDE SEQUENCE [LARGE SCALE GENOMIC DNA]</scope>
    <source>
        <strain evidence="4">Bin2_2</strain>
    </source>
</reference>
<dbReference type="InterPro" id="IPR011623">
    <property type="entry name" value="7TMR_DISM_rcpt_extracell_dom1"/>
</dbReference>
<evidence type="ECO:0000313" key="5">
    <source>
        <dbReference type="Proteomes" id="UP000483432"/>
    </source>
</evidence>
<dbReference type="Pfam" id="PF07696">
    <property type="entry name" value="7TMR-DISMED2"/>
    <property type="match status" value="1"/>
</dbReference>
<dbReference type="InterPro" id="IPR011622">
    <property type="entry name" value="7TMR_DISM_rcpt_extracell_dom2"/>
</dbReference>
<feature type="domain" description="7TM-DISM receptor extracellular" evidence="2">
    <location>
        <begin position="173"/>
        <end position="325"/>
    </location>
</feature>
<evidence type="ECO:0000313" key="4">
    <source>
        <dbReference type="EMBL" id="NDP49022.1"/>
    </source>
</evidence>
<feature type="transmembrane region" description="Helical" evidence="1">
    <location>
        <begin position="172"/>
        <end position="194"/>
    </location>
</feature>
<comment type="caution">
    <text evidence="4">The sequence shown here is derived from an EMBL/GenBank/DDBJ whole genome shotgun (WGS) entry which is preliminary data.</text>
</comment>
<feature type="non-terminal residue" evidence="4">
    <location>
        <position position="325"/>
    </location>
</feature>
<feature type="transmembrane region" description="Helical" evidence="1">
    <location>
        <begin position="269"/>
        <end position="287"/>
    </location>
</feature>
<gene>
    <name evidence="4" type="ORF">GZ085_11690</name>
</gene>
<dbReference type="AlphaFoldDB" id="A0A7C9TAW5"/>
<evidence type="ECO:0000259" key="2">
    <source>
        <dbReference type="Pfam" id="PF07695"/>
    </source>
</evidence>
<dbReference type="Pfam" id="PF07695">
    <property type="entry name" value="7TMR-DISM_7TM"/>
    <property type="match status" value="1"/>
</dbReference>
<protein>
    <submittedName>
        <fullName evidence="4">GGDEF domain-containing protein</fullName>
    </submittedName>
</protein>
<keyword evidence="1" id="KW-0472">Membrane</keyword>
<name>A0A7C9TAW5_9PROT</name>
<keyword evidence="1" id="KW-0812">Transmembrane</keyword>
<dbReference type="Proteomes" id="UP000483432">
    <property type="component" value="Unassembled WGS sequence"/>
</dbReference>
<feature type="transmembrane region" description="Helical" evidence="1">
    <location>
        <begin position="201"/>
        <end position="227"/>
    </location>
</feature>
<sequence length="325" mass="35913">MVVLCSTLVSAAPLSTVVDHPSAIGQSAVYLQEQAGHLALADAMAAYRAGKFTAGKTPVLSFGIGAKPVWIHIAVANPTATSVNRRLVIETAWLDHIDVHIQHQGKTDATIRAGDRQMFTQRPVADRFFNFDYAFKTGVSDVFIRVETPDPMVIPLYLLSPEKSGIRQTEQALSYGVVYGFLLALMAYNAILYASLRSTRYLLYAIYLAMFVAANMAYTGHGFAWVWPNSVNWQQWSNPVLMVLYGVSGLLFAAQFLELRTRFPRIHKGVIGFSLTFVALLVVAMLMDSQKYALLVAFTYVFLFAGVMLFLGAISVYAGQKPARY</sequence>
<accession>A0A7C9TAW5</accession>
<evidence type="ECO:0000259" key="3">
    <source>
        <dbReference type="Pfam" id="PF07696"/>
    </source>
</evidence>
<keyword evidence="1" id="KW-1133">Transmembrane helix</keyword>
<feature type="transmembrane region" description="Helical" evidence="1">
    <location>
        <begin position="239"/>
        <end position="257"/>
    </location>
</feature>
<evidence type="ECO:0000256" key="1">
    <source>
        <dbReference type="SAM" id="Phobius"/>
    </source>
</evidence>
<organism evidence="4 5">
    <name type="scientific">Sulfuriferula multivorans</name>
    <dbReference type="NCBI Taxonomy" id="1559896"/>
    <lineage>
        <taxon>Bacteria</taxon>
        <taxon>Pseudomonadati</taxon>
        <taxon>Pseudomonadota</taxon>
        <taxon>Betaproteobacteria</taxon>
        <taxon>Nitrosomonadales</taxon>
        <taxon>Sulfuricellaceae</taxon>
        <taxon>Sulfuriferula</taxon>
    </lineage>
</organism>
<feature type="transmembrane region" description="Helical" evidence="1">
    <location>
        <begin position="293"/>
        <end position="318"/>
    </location>
</feature>
<proteinExistence type="predicted"/>
<feature type="domain" description="7TM-DISM receptor extracellular" evidence="3">
    <location>
        <begin position="26"/>
        <end position="159"/>
    </location>
</feature>
<dbReference type="EMBL" id="JAAFGW010000195">
    <property type="protein sequence ID" value="NDP49022.1"/>
    <property type="molecule type" value="Genomic_DNA"/>
</dbReference>
<dbReference type="Gene3D" id="2.60.40.2380">
    <property type="match status" value="1"/>
</dbReference>